<dbReference type="OrthoDB" id="260830at2"/>
<dbReference type="RefSeq" id="WP_145369391.1">
    <property type="nucleotide sequence ID" value="NZ_CP036275.1"/>
</dbReference>
<dbReference type="Gene3D" id="1.10.238.10">
    <property type="entry name" value="EF-hand"/>
    <property type="match status" value="2"/>
</dbReference>
<evidence type="ECO:0000313" key="6">
    <source>
        <dbReference type="Proteomes" id="UP000320496"/>
    </source>
</evidence>
<dbReference type="EMBL" id="CP036275">
    <property type="protein sequence ID" value="QDU38070.1"/>
    <property type="molecule type" value="Genomic_DNA"/>
</dbReference>
<dbReference type="PANTHER" id="PTHR10827:SF98">
    <property type="entry name" value="45 KDA CALCIUM-BINDING PROTEIN"/>
    <property type="match status" value="1"/>
</dbReference>
<sequence length="634" mass="69383">MNRLRSDANTYWGMTRRQLSWLSTRAIAVVLCLPVTAITADDTMLPLVAPVRTLGAPTDAPQNVMNVSPLAPASSEPAPLPGTRLPQYQLGHEHRELPTEEERSDPRLRLILALPDQPLLIEATITLDGEPFRMLREQRVQEAFEQAQQPRPQEPQENTSETDAAGDTGTEDAAKDEATSDSTDADTETDTTTDARTDGTDADADPPQGDSPDNAAEESDNDAEEEDGVDDAQDEAPDGDAGEEAEKPVTPPTVPPYSVANNVAERLRRHREATGRPPTLQEVRWILTNWVDGPELLMLNDGFQRFRANQRPVYLVLDRDRDGALSAEEIAEAKESMRECDLNRDDVIEYEEIGRVAADPRNQAAMSSGPGAILFQVPDAQSAQRVYRRMVEQYRDPTRTSASTVPRFDENADGQFDDDELAALHEAEPDLRITVAFDSRDPEQSSLQLTAVSQQFAEVAKSGRADASSLLLTVNGSPLEIAAVQSPSPDQVSIGAIVDGYPLLSQIDPTPDGRLTIRDRRQLVERLNDLDTNADGQITADEMRSTTRICFGRGPIVDNVLASLRNARTDVPSTVVTGPEWFVRMDRNRDGDVTRSEFPGNDEQFAALDADGDKLVSAAEAVAFESSSETSADE</sequence>
<dbReference type="KEGG" id="mri:Mal4_23900"/>
<protein>
    <submittedName>
        <fullName evidence="5">EF hand</fullName>
    </submittedName>
</protein>
<keyword evidence="1" id="KW-0479">Metal-binding</keyword>
<proteinExistence type="predicted"/>
<feature type="domain" description="EF-hand" evidence="4">
    <location>
        <begin position="518"/>
        <end position="553"/>
    </location>
</feature>
<keyword evidence="2" id="KW-0677">Repeat</keyword>
<accession>A0A517Z6E8</accession>
<keyword evidence="6" id="KW-1185">Reference proteome</keyword>
<name>A0A517Z6E8_9PLAN</name>
<gene>
    <name evidence="5" type="ORF">Mal4_23900</name>
</gene>
<feature type="region of interest" description="Disordered" evidence="3">
    <location>
        <begin position="141"/>
        <end position="259"/>
    </location>
</feature>
<dbReference type="Proteomes" id="UP000320496">
    <property type="component" value="Chromosome"/>
</dbReference>
<feature type="compositionally biased region" description="Low complexity" evidence="3">
    <location>
        <begin position="143"/>
        <end position="168"/>
    </location>
</feature>
<evidence type="ECO:0000256" key="1">
    <source>
        <dbReference type="ARBA" id="ARBA00022723"/>
    </source>
</evidence>
<evidence type="ECO:0000256" key="2">
    <source>
        <dbReference type="ARBA" id="ARBA00022737"/>
    </source>
</evidence>
<organism evidence="5 6">
    <name type="scientific">Maioricimonas rarisocia</name>
    <dbReference type="NCBI Taxonomy" id="2528026"/>
    <lineage>
        <taxon>Bacteria</taxon>
        <taxon>Pseudomonadati</taxon>
        <taxon>Planctomycetota</taxon>
        <taxon>Planctomycetia</taxon>
        <taxon>Planctomycetales</taxon>
        <taxon>Planctomycetaceae</taxon>
        <taxon>Maioricimonas</taxon>
    </lineage>
</organism>
<evidence type="ECO:0000256" key="3">
    <source>
        <dbReference type="SAM" id="MobiDB-lite"/>
    </source>
</evidence>
<dbReference type="PANTHER" id="PTHR10827">
    <property type="entry name" value="RETICULOCALBIN"/>
    <property type="match status" value="1"/>
</dbReference>
<reference evidence="5 6" key="1">
    <citation type="submission" date="2019-02" db="EMBL/GenBank/DDBJ databases">
        <title>Deep-cultivation of Planctomycetes and their phenomic and genomic characterization uncovers novel biology.</title>
        <authorList>
            <person name="Wiegand S."/>
            <person name="Jogler M."/>
            <person name="Boedeker C."/>
            <person name="Pinto D."/>
            <person name="Vollmers J."/>
            <person name="Rivas-Marin E."/>
            <person name="Kohn T."/>
            <person name="Peeters S.H."/>
            <person name="Heuer A."/>
            <person name="Rast P."/>
            <person name="Oberbeckmann S."/>
            <person name="Bunk B."/>
            <person name="Jeske O."/>
            <person name="Meyerdierks A."/>
            <person name="Storesund J.E."/>
            <person name="Kallscheuer N."/>
            <person name="Luecker S."/>
            <person name="Lage O.M."/>
            <person name="Pohl T."/>
            <person name="Merkel B.J."/>
            <person name="Hornburger P."/>
            <person name="Mueller R.-W."/>
            <person name="Bruemmer F."/>
            <person name="Labrenz M."/>
            <person name="Spormann A.M."/>
            <person name="Op den Camp H."/>
            <person name="Overmann J."/>
            <person name="Amann R."/>
            <person name="Jetten M.S.M."/>
            <person name="Mascher T."/>
            <person name="Medema M.H."/>
            <person name="Devos D.P."/>
            <person name="Kaster A.-K."/>
            <person name="Ovreas L."/>
            <person name="Rohde M."/>
            <person name="Galperin M.Y."/>
            <person name="Jogler C."/>
        </authorList>
    </citation>
    <scope>NUCLEOTIDE SEQUENCE [LARGE SCALE GENOMIC DNA]</scope>
    <source>
        <strain evidence="5 6">Mal4</strain>
    </source>
</reference>
<evidence type="ECO:0000313" key="5">
    <source>
        <dbReference type="EMBL" id="QDU38070.1"/>
    </source>
</evidence>
<dbReference type="SUPFAM" id="SSF47473">
    <property type="entry name" value="EF-hand"/>
    <property type="match status" value="2"/>
</dbReference>
<dbReference type="SMART" id="SM00054">
    <property type="entry name" value="EFh"/>
    <property type="match status" value="2"/>
</dbReference>
<dbReference type="AlphaFoldDB" id="A0A517Z6E8"/>
<dbReference type="GO" id="GO:0005509">
    <property type="term" value="F:calcium ion binding"/>
    <property type="evidence" value="ECO:0007669"/>
    <property type="project" value="InterPro"/>
</dbReference>
<dbReference type="InterPro" id="IPR002048">
    <property type="entry name" value="EF_hand_dom"/>
</dbReference>
<dbReference type="PROSITE" id="PS50222">
    <property type="entry name" value="EF_HAND_2"/>
    <property type="match status" value="1"/>
</dbReference>
<dbReference type="InterPro" id="IPR018247">
    <property type="entry name" value="EF_Hand_1_Ca_BS"/>
</dbReference>
<evidence type="ECO:0000259" key="4">
    <source>
        <dbReference type="PROSITE" id="PS50222"/>
    </source>
</evidence>
<dbReference type="PROSITE" id="PS00018">
    <property type="entry name" value="EF_HAND_1"/>
    <property type="match status" value="3"/>
</dbReference>
<dbReference type="InterPro" id="IPR011992">
    <property type="entry name" value="EF-hand-dom_pair"/>
</dbReference>
<dbReference type="Pfam" id="PF13202">
    <property type="entry name" value="EF-hand_5"/>
    <property type="match status" value="2"/>
</dbReference>
<feature type="compositionally biased region" description="Acidic residues" evidence="3">
    <location>
        <begin position="215"/>
        <end position="243"/>
    </location>
</feature>